<evidence type="ECO:0000313" key="4">
    <source>
        <dbReference type="EMBL" id="CAF1390358.1"/>
    </source>
</evidence>
<dbReference type="Proteomes" id="UP000663889">
    <property type="component" value="Unassembled WGS sequence"/>
</dbReference>
<gene>
    <name evidence="8" type="ORF">JBS370_LOCUS32577</name>
    <name evidence="7" type="ORF">OTI717_LOCUS33824</name>
    <name evidence="6" type="ORF">RFH988_LOCUS36363</name>
    <name evidence="4" type="ORF">SEV965_LOCUS30891</name>
    <name evidence="5" type="ORF">ZHD862_LOCUS34594</name>
</gene>
<dbReference type="InterPro" id="IPR050130">
    <property type="entry name" value="ClpA_ClpB"/>
</dbReference>
<accession>A0A815NMK9</accession>
<sequence>MNFYCLVNKLTGFSISKLSQTLYDRLLKINENLHKKIIGQNYVILKIIDFLIQRIDKSSGNKPLGIFLFIGPNGVGKKELAKALGFELFNSTQSFISIDMNRYTQSHSTIQLIDDLSNSIDSQEHKQLREIVEVRFNGIILFDQIEKAHLEIFDILSEILNNVSFIDSNNRIINIKNTIIIFTSNIGEEFILQNKKYLPSTTTENYYGKLSQIAALIFPRQFLNSLNNILLFQSLNKSHYYCIIDREIELLQERLRERDIQINLTDALIEHILNKFYYLGHGIPLLKKYITTELWKLIIDMKILRNYRVTIDIDHNQQHQFQIQQLSSTFHSSRIHKRLNQRSTLKTDNIFNDNDDDKDFCGPSSKCKRKR</sequence>
<dbReference type="Proteomes" id="UP000663823">
    <property type="component" value="Unassembled WGS sequence"/>
</dbReference>
<dbReference type="InterPro" id="IPR003593">
    <property type="entry name" value="AAA+_ATPase"/>
</dbReference>
<proteinExistence type="predicted"/>
<comment type="caution">
    <text evidence="5">The sequence shown here is derived from an EMBL/GenBank/DDBJ whole genome shotgun (WGS) entry which is preliminary data.</text>
</comment>
<dbReference type="GO" id="GO:0016887">
    <property type="term" value="F:ATP hydrolysis activity"/>
    <property type="evidence" value="ECO:0007669"/>
    <property type="project" value="InterPro"/>
</dbReference>
<evidence type="ECO:0000313" key="6">
    <source>
        <dbReference type="EMBL" id="CAF1441415.1"/>
    </source>
</evidence>
<dbReference type="GO" id="GO:0005524">
    <property type="term" value="F:ATP binding"/>
    <property type="evidence" value="ECO:0007669"/>
    <property type="project" value="UniProtKB-KW"/>
</dbReference>
<dbReference type="EMBL" id="CAJOBD010008730">
    <property type="protein sequence ID" value="CAF4119793.1"/>
    <property type="molecule type" value="Genomic_DNA"/>
</dbReference>
<dbReference type="Gene3D" id="1.10.8.60">
    <property type="match status" value="1"/>
</dbReference>
<evidence type="ECO:0000313" key="8">
    <source>
        <dbReference type="EMBL" id="CAF4119793.1"/>
    </source>
</evidence>
<evidence type="ECO:0000256" key="1">
    <source>
        <dbReference type="ARBA" id="ARBA00022741"/>
    </source>
</evidence>
<dbReference type="PANTHER" id="PTHR11638">
    <property type="entry name" value="ATP-DEPENDENT CLP PROTEASE"/>
    <property type="match status" value="1"/>
</dbReference>
<dbReference type="InterPro" id="IPR003959">
    <property type="entry name" value="ATPase_AAA_core"/>
</dbReference>
<dbReference type="InterPro" id="IPR027417">
    <property type="entry name" value="P-loop_NTPase"/>
</dbReference>
<dbReference type="Pfam" id="PF10431">
    <property type="entry name" value="ClpB_D2-small"/>
    <property type="match status" value="1"/>
</dbReference>
<dbReference type="GO" id="GO:0005737">
    <property type="term" value="C:cytoplasm"/>
    <property type="evidence" value="ECO:0007669"/>
    <property type="project" value="TreeGrafter"/>
</dbReference>
<dbReference type="InterPro" id="IPR001270">
    <property type="entry name" value="ClpA/B"/>
</dbReference>
<dbReference type="GO" id="GO:0034605">
    <property type="term" value="P:cellular response to heat"/>
    <property type="evidence" value="ECO:0007669"/>
    <property type="project" value="TreeGrafter"/>
</dbReference>
<evidence type="ECO:0000313" key="9">
    <source>
        <dbReference type="Proteomes" id="UP000663864"/>
    </source>
</evidence>
<dbReference type="EMBL" id="CAJNOO010006194">
    <property type="protein sequence ID" value="CAF1441415.1"/>
    <property type="molecule type" value="Genomic_DNA"/>
</dbReference>
<keyword evidence="1" id="KW-0547">Nucleotide-binding</keyword>
<reference evidence="5" key="1">
    <citation type="submission" date="2021-02" db="EMBL/GenBank/DDBJ databases">
        <authorList>
            <person name="Nowell W R."/>
        </authorList>
    </citation>
    <scope>NUCLEOTIDE SEQUENCE</scope>
</reference>
<organism evidence="5 9">
    <name type="scientific">Rotaria sordida</name>
    <dbReference type="NCBI Taxonomy" id="392033"/>
    <lineage>
        <taxon>Eukaryota</taxon>
        <taxon>Metazoa</taxon>
        <taxon>Spiralia</taxon>
        <taxon>Gnathifera</taxon>
        <taxon>Rotifera</taxon>
        <taxon>Eurotatoria</taxon>
        <taxon>Bdelloidea</taxon>
        <taxon>Philodinida</taxon>
        <taxon>Philodinidae</taxon>
        <taxon>Rotaria</taxon>
    </lineage>
</organism>
<dbReference type="PRINTS" id="PR00300">
    <property type="entry name" value="CLPPROTEASEA"/>
</dbReference>
<dbReference type="EMBL" id="CAJNOU010003431">
    <property type="protein sequence ID" value="CAF1390358.1"/>
    <property type="molecule type" value="Genomic_DNA"/>
</dbReference>
<feature type="domain" description="AAA+ ATPase" evidence="3">
    <location>
        <begin position="63"/>
        <end position="192"/>
    </location>
</feature>
<dbReference type="SUPFAM" id="SSF52540">
    <property type="entry name" value="P-loop containing nucleoside triphosphate hydrolases"/>
    <property type="match status" value="1"/>
</dbReference>
<evidence type="ECO:0000313" key="5">
    <source>
        <dbReference type="EMBL" id="CAF1435847.1"/>
    </source>
</evidence>
<dbReference type="AlphaFoldDB" id="A0A815NMK9"/>
<dbReference type="Pfam" id="PF07724">
    <property type="entry name" value="AAA_2"/>
    <property type="match status" value="1"/>
</dbReference>
<evidence type="ECO:0000259" key="3">
    <source>
        <dbReference type="SMART" id="SM00382"/>
    </source>
</evidence>
<dbReference type="Proteomes" id="UP000663882">
    <property type="component" value="Unassembled WGS sequence"/>
</dbReference>
<evidence type="ECO:0000256" key="2">
    <source>
        <dbReference type="ARBA" id="ARBA00022840"/>
    </source>
</evidence>
<keyword evidence="2" id="KW-0067">ATP-binding</keyword>
<evidence type="ECO:0000313" key="7">
    <source>
        <dbReference type="EMBL" id="CAF4094137.1"/>
    </source>
</evidence>
<dbReference type="InterPro" id="IPR019489">
    <property type="entry name" value="Clp_ATPase_C"/>
</dbReference>
<dbReference type="Gene3D" id="3.40.50.300">
    <property type="entry name" value="P-loop containing nucleotide triphosphate hydrolases"/>
    <property type="match status" value="1"/>
</dbReference>
<protein>
    <recommendedName>
        <fullName evidence="3">AAA+ ATPase domain-containing protein</fullName>
    </recommendedName>
</protein>
<dbReference type="EMBL" id="CAJOAX010011467">
    <property type="protein sequence ID" value="CAF4094137.1"/>
    <property type="molecule type" value="Genomic_DNA"/>
</dbReference>
<dbReference type="Proteomes" id="UP000663836">
    <property type="component" value="Unassembled WGS sequence"/>
</dbReference>
<dbReference type="EMBL" id="CAJNOT010004537">
    <property type="protein sequence ID" value="CAF1435847.1"/>
    <property type="molecule type" value="Genomic_DNA"/>
</dbReference>
<dbReference type="Proteomes" id="UP000663864">
    <property type="component" value="Unassembled WGS sequence"/>
</dbReference>
<dbReference type="SMART" id="SM00382">
    <property type="entry name" value="AAA"/>
    <property type="match status" value="1"/>
</dbReference>
<dbReference type="PANTHER" id="PTHR11638:SF18">
    <property type="entry name" value="HEAT SHOCK PROTEIN 104"/>
    <property type="match status" value="1"/>
</dbReference>
<dbReference type="OrthoDB" id="47330at2759"/>
<name>A0A815NMK9_9BILA</name>